<sequence length="138" mass="14845">MKAPQAKAEAQLLRCFRSVCSVLEEENTLLGAGKLQEVGKLLPAKQKEMARLEQALAASKEAAATPDAVSPAAEQEARRFGALVRTNRMLLQGAIDTQNAIIRLVVTEAPQENTCYAPSGHYVTQSGLQDALAIRNDV</sequence>
<dbReference type="OrthoDB" id="7268953at2"/>
<gene>
    <name evidence="1" type="ORF">FLP30_03410</name>
</gene>
<organism evidence="1 2">
    <name type="scientific">Acetobacter vaccinii</name>
    <dbReference type="NCBI Taxonomy" id="2592655"/>
    <lineage>
        <taxon>Bacteria</taxon>
        <taxon>Pseudomonadati</taxon>
        <taxon>Pseudomonadota</taxon>
        <taxon>Alphaproteobacteria</taxon>
        <taxon>Acetobacterales</taxon>
        <taxon>Acetobacteraceae</taxon>
        <taxon>Acetobacter</taxon>
    </lineage>
</organism>
<dbReference type="EMBL" id="CP043506">
    <property type="protein sequence ID" value="QEO16915.1"/>
    <property type="molecule type" value="Genomic_DNA"/>
</dbReference>
<accession>A0A5C1YN55</accession>
<keyword evidence="2" id="KW-1185">Reference proteome</keyword>
<protein>
    <recommendedName>
        <fullName evidence="3">Flagellar protein FlgN</fullName>
    </recommendedName>
</protein>
<evidence type="ECO:0000313" key="1">
    <source>
        <dbReference type="EMBL" id="QEO16915.1"/>
    </source>
</evidence>
<dbReference type="KEGG" id="acek:FLP30_03410"/>
<name>A0A5C1YN55_9PROT</name>
<evidence type="ECO:0008006" key="3">
    <source>
        <dbReference type="Google" id="ProtNLM"/>
    </source>
</evidence>
<reference evidence="1 2" key="1">
    <citation type="submission" date="2019-09" db="EMBL/GenBank/DDBJ databases">
        <title>Genome sequencing of strain KACC 21233.</title>
        <authorList>
            <person name="Heo J."/>
            <person name="Kim S.-J."/>
            <person name="Kim J.-S."/>
            <person name="Hong S.-B."/>
            <person name="Kwon S.-W."/>
        </authorList>
    </citation>
    <scope>NUCLEOTIDE SEQUENCE [LARGE SCALE GENOMIC DNA]</scope>
    <source>
        <strain evidence="1 2">KACC 21233</strain>
    </source>
</reference>
<dbReference type="RefSeq" id="WP_149278595.1">
    <property type="nucleotide sequence ID" value="NZ_CP043506.1"/>
</dbReference>
<evidence type="ECO:0000313" key="2">
    <source>
        <dbReference type="Proteomes" id="UP000324536"/>
    </source>
</evidence>
<proteinExistence type="predicted"/>
<dbReference type="Proteomes" id="UP000324536">
    <property type="component" value="Chromosome"/>
</dbReference>
<dbReference type="AlphaFoldDB" id="A0A5C1YN55"/>